<evidence type="ECO:0000256" key="3">
    <source>
        <dbReference type="ARBA" id="ARBA00022833"/>
    </source>
</evidence>
<dbReference type="AlphaFoldDB" id="A0A8S4S1Y5"/>
<accession>A0A8S4S1Y5</accession>
<keyword evidence="2" id="KW-0863">Zinc-finger</keyword>
<protein>
    <submittedName>
        <fullName evidence="5">Jg3692 protein</fullName>
    </submittedName>
</protein>
<dbReference type="InterPro" id="IPR025829">
    <property type="entry name" value="Zn_knuckle_CX2CX3GHX4C"/>
</dbReference>
<sequence>MICNALLLGDRNKHVVVLPRNSVTKSLCTGGDTLDRKNRKIFLPAGDRARGPRSEHSILEVVYIGILREHFASAMQDFCGAIWFCNVETATSNSTENVLKTIHSEARWVPGSVWGPLPTAATGTTQQADDTSSLADQLAAMSLRRPPRHPPPAYMCHLCFKKGHYIGDCPQTPLLLSSLYQPLDLPHSEKGIGRSPPRWPSAYWRPPNAFESIIEFRFPHAVFLHQTSDFLIA</sequence>
<proteinExistence type="predicted"/>
<dbReference type="EMBL" id="CAKXAJ010025929">
    <property type="protein sequence ID" value="CAH2246223.1"/>
    <property type="molecule type" value="Genomic_DNA"/>
</dbReference>
<dbReference type="Pfam" id="PF13696">
    <property type="entry name" value="zf-CCHC_2"/>
    <property type="match status" value="1"/>
</dbReference>
<comment type="caution">
    <text evidence="5">The sequence shown here is derived from an EMBL/GenBank/DDBJ whole genome shotgun (WGS) entry which is preliminary data.</text>
</comment>
<dbReference type="SUPFAM" id="SSF57756">
    <property type="entry name" value="Retrovirus zinc finger-like domains"/>
    <property type="match status" value="1"/>
</dbReference>
<keyword evidence="1" id="KW-0479">Metal-binding</keyword>
<dbReference type="GO" id="GO:0008270">
    <property type="term" value="F:zinc ion binding"/>
    <property type="evidence" value="ECO:0007669"/>
    <property type="project" value="UniProtKB-KW"/>
</dbReference>
<gene>
    <name evidence="5" type="primary">jg3692</name>
    <name evidence="5" type="ORF">PAEG_LOCUS21320</name>
</gene>
<evidence type="ECO:0000313" key="6">
    <source>
        <dbReference type="Proteomes" id="UP000838756"/>
    </source>
</evidence>
<evidence type="ECO:0000313" key="5">
    <source>
        <dbReference type="EMBL" id="CAH2246223.1"/>
    </source>
</evidence>
<evidence type="ECO:0000256" key="1">
    <source>
        <dbReference type="ARBA" id="ARBA00022723"/>
    </source>
</evidence>
<dbReference type="InterPro" id="IPR036875">
    <property type="entry name" value="Znf_CCHC_sf"/>
</dbReference>
<reference evidence="5" key="1">
    <citation type="submission" date="2022-03" db="EMBL/GenBank/DDBJ databases">
        <authorList>
            <person name="Lindestad O."/>
        </authorList>
    </citation>
    <scope>NUCLEOTIDE SEQUENCE</scope>
</reference>
<organism evidence="5 6">
    <name type="scientific">Pararge aegeria aegeria</name>
    <dbReference type="NCBI Taxonomy" id="348720"/>
    <lineage>
        <taxon>Eukaryota</taxon>
        <taxon>Metazoa</taxon>
        <taxon>Ecdysozoa</taxon>
        <taxon>Arthropoda</taxon>
        <taxon>Hexapoda</taxon>
        <taxon>Insecta</taxon>
        <taxon>Pterygota</taxon>
        <taxon>Neoptera</taxon>
        <taxon>Endopterygota</taxon>
        <taxon>Lepidoptera</taxon>
        <taxon>Glossata</taxon>
        <taxon>Ditrysia</taxon>
        <taxon>Papilionoidea</taxon>
        <taxon>Nymphalidae</taxon>
        <taxon>Satyrinae</taxon>
        <taxon>Satyrini</taxon>
        <taxon>Parargina</taxon>
        <taxon>Pararge</taxon>
    </lineage>
</organism>
<name>A0A8S4S1Y5_9NEOP</name>
<keyword evidence="3" id="KW-0862">Zinc</keyword>
<evidence type="ECO:0000256" key="2">
    <source>
        <dbReference type="ARBA" id="ARBA00022771"/>
    </source>
</evidence>
<dbReference type="GO" id="GO:0003676">
    <property type="term" value="F:nucleic acid binding"/>
    <property type="evidence" value="ECO:0007669"/>
    <property type="project" value="InterPro"/>
</dbReference>
<dbReference type="OrthoDB" id="10038672at2759"/>
<keyword evidence="6" id="KW-1185">Reference proteome</keyword>
<feature type="domain" description="Zinc knuckle CX2CX3GHX4C" evidence="4">
    <location>
        <begin position="151"/>
        <end position="171"/>
    </location>
</feature>
<evidence type="ECO:0000259" key="4">
    <source>
        <dbReference type="Pfam" id="PF13696"/>
    </source>
</evidence>
<dbReference type="Proteomes" id="UP000838756">
    <property type="component" value="Unassembled WGS sequence"/>
</dbReference>